<dbReference type="InterPro" id="IPR057326">
    <property type="entry name" value="KR_dom"/>
</dbReference>
<evidence type="ECO:0000256" key="3">
    <source>
        <dbReference type="ARBA" id="ARBA00022679"/>
    </source>
</evidence>
<gene>
    <name evidence="5" type="ORF">ACFQ11_31815</name>
</gene>
<feature type="domain" description="Carrier" evidence="4">
    <location>
        <begin position="246"/>
        <end position="324"/>
    </location>
</feature>
<accession>A0ABW3F128</accession>
<dbReference type="PANTHER" id="PTHR43775">
    <property type="entry name" value="FATTY ACID SYNTHASE"/>
    <property type="match status" value="1"/>
</dbReference>
<dbReference type="InterPro" id="IPR036736">
    <property type="entry name" value="ACP-like_sf"/>
</dbReference>
<dbReference type="Pfam" id="PF00550">
    <property type="entry name" value="PP-binding"/>
    <property type="match status" value="1"/>
</dbReference>
<dbReference type="CDD" id="cd08956">
    <property type="entry name" value="KR_3_FAS_SDR_x"/>
    <property type="match status" value="1"/>
</dbReference>
<organism evidence="5 6">
    <name type="scientific">Actinomadura sediminis</name>
    <dbReference type="NCBI Taxonomy" id="1038904"/>
    <lineage>
        <taxon>Bacteria</taxon>
        <taxon>Bacillati</taxon>
        <taxon>Actinomycetota</taxon>
        <taxon>Actinomycetes</taxon>
        <taxon>Streptosporangiales</taxon>
        <taxon>Thermomonosporaceae</taxon>
        <taxon>Actinomadura</taxon>
    </lineage>
</organism>
<keyword evidence="1" id="KW-0596">Phosphopantetheine</keyword>
<dbReference type="SUPFAM" id="SSF47336">
    <property type="entry name" value="ACP-like"/>
    <property type="match status" value="1"/>
</dbReference>
<dbReference type="InterPro" id="IPR020806">
    <property type="entry name" value="PKS_PP-bd"/>
</dbReference>
<comment type="caution">
    <text evidence="5">The sequence shown here is derived from an EMBL/GenBank/DDBJ whole genome shotgun (WGS) entry which is preliminary data.</text>
</comment>
<reference evidence="6" key="1">
    <citation type="journal article" date="2019" name="Int. J. Syst. Evol. Microbiol.">
        <title>The Global Catalogue of Microorganisms (GCM) 10K type strain sequencing project: providing services to taxonomists for standard genome sequencing and annotation.</title>
        <authorList>
            <consortium name="The Broad Institute Genomics Platform"/>
            <consortium name="The Broad Institute Genome Sequencing Center for Infectious Disease"/>
            <person name="Wu L."/>
            <person name="Ma J."/>
        </authorList>
    </citation>
    <scope>NUCLEOTIDE SEQUENCE [LARGE SCALE GENOMIC DNA]</scope>
    <source>
        <strain evidence="6">JCM 31202</strain>
    </source>
</reference>
<feature type="non-terminal residue" evidence="5">
    <location>
        <position position="1"/>
    </location>
</feature>
<dbReference type="Gene3D" id="3.40.50.720">
    <property type="entry name" value="NAD(P)-binding Rossmann-like Domain"/>
    <property type="match status" value="1"/>
</dbReference>
<protein>
    <submittedName>
        <fullName evidence="5">Beta-ketoacyl reductase</fullName>
    </submittedName>
</protein>
<evidence type="ECO:0000313" key="6">
    <source>
        <dbReference type="Proteomes" id="UP001596972"/>
    </source>
</evidence>
<dbReference type="InterPro" id="IPR013968">
    <property type="entry name" value="PKS_KR"/>
</dbReference>
<dbReference type="PROSITE" id="PS00012">
    <property type="entry name" value="PHOSPHOPANTETHEINE"/>
    <property type="match status" value="1"/>
</dbReference>
<name>A0ABW3F128_9ACTN</name>
<dbReference type="Gene3D" id="1.10.1200.10">
    <property type="entry name" value="ACP-like"/>
    <property type="match status" value="1"/>
</dbReference>
<dbReference type="InterPro" id="IPR036291">
    <property type="entry name" value="NAD(P)-bd_dom_sf"/>
</dbReference>
<dbReference type="InterPro" id="IPR009081">
    <property type="entry name" value="PP-bd_ACP"/>
</dbReference>
<keyword evidence="6" id="KW-1185">Reference proteome</keyword>
<dbReference type="SMART" id="SM00822">
    <property type="entry name" value="PKS_KR"/>
    <property type="match status" value="1"/>
</dbReference>
<keyword evidence="3" id="KW-0808">Transferase</keyword>
<proteinExistence type="predicted"/>
<dbReference type="SUPFAM" id="SSF51735">
    <property type="entry name" value="NAD(P)-binding Rossmann-fold domains"/>
    <property type="match status" value="1"/>
</dbReference>
<dbReference type="InterPro" id="IPR050091">
    <property type="entry name" value="PKS_NRPS_Biosynth_Enz"/>
</dbReference>
<dbReference type="PROSITE" id="PS50075">
    <property type="entry name" value="CARRIER"/>
    <property type="match status" value="1"/>
</dbReference>
<dbReference type="Proteomes" id="UP001596972">
    <property type="component" value="Unassembled WGS sequence"/>
</dbReference>
<keyword evidence="2" id="KW-0597">Phosphoprotein</keyword>
<dbReference type="InterPro" id="IPR006162">
    <property type="entry name" value="Ppantetheine_attach_site"/>
</dbReference>
<dbReference type="PANTHER" id="PTHR43775:SF51">
    <property type="entry name" value="INACTIVE PHENOLPHTHIOCEROL SYNTHESIS POLYKETIDE SYNTHASE TYPE I PKS1-RELATED"/>
    <property type="match status" value="1"/>
</dbReference>
<dbReference type="SMART" id="SM00823">
    <property type="entry name" value="PKS_PP"/>
    <property type="match status" value="1"/>
</dbReference>
<evidence type="ECO:0000313" key="5">
    <source>
        <dbReference type="EMBL" id="MFD0905002.1"/>
    </source>
</evidence>
<sequence length="408" mass="42408">RRLLLVGRRGPAAEAADVLVADLAALGARASVVACDVADRDALAKLLANAVPAAHPLTAVVHTAGVLDDAVLTAMTPDRLETVLAPKADAAWHLHELTADLDLAMFAVFSSAAGVLGTAGQSGYAAANAFLDALAHRRRAAGLPGLSLAWGMWEESSAMTRDLGENDLARNRRMGVAPLPTAEALDLFAPAPAAAAPAAVPLRLHPGGAPAGDVPPLLRRALRRTAGAAPPPLDEPAERFGDLAPGELRDRLRELVITHIAVVADHRRGAVRPERPFRELGFDSLMTVELRNRLAAATGLTLPPTLVFDHPTPAALADHLRDRLLDGRPATGGDDAGGAAADPDTAVRDALARVPVDRLRRSGLLDALLRLADGPAATADDDGTENLDSMAADDLIRLALSDTGADDF</sequence>
<dbReference type="Pfam" id="PF08659">
    <property type="entry name" value="KR"/>
    <property type="match status" value="1"/>
</dbReference>
<evidence type="ECO:0000256" key="2">
    <source>
        <dbReference type="ARBA" id="ARBA00022553"/>
    </source>
</evidence>
<evidence type="ECO:0000256" key="1">
    <source>
        <dbReference type="ARBA" id="ARBA00022450"/>
    </source>
</evidence>
<evidence type="ECO:0000259" key="4">
    <source>
        <dbReference type="PROSITE" id="PS50075"/>
    </source>
</evidence>
<dbReference type="RefSeq" id="WP_378305452.1">
    <property type="nucleotide sequence ID" value="NZ_JBHTJA010000110.1"/>
</dbReference>
<dbReference type="SMART" id="SM01294">
    <property type="entry name" value="PKS_PP_betabranch"/>
    <property type="match status" value="1"/>
</dbReference>
<dbReference type="EMBL" id="JBHTJA010000110">
    <property type="protein sequence ID" value="MFD0905002.1"/>
    <property type="molecule type" value="Genomic_DNA"/>
</dbReference>